<proteinExistence type="inferred from homology"/>
<dbReference type="CDD" id="cd07023">
    <property type="entry name" value="S49_Sppa_N_C"/>
    <property type="match status" value="1"/>
</dbReference>
<evidence type="ECO:0000313" key="8">
    <source>
        <dbReference type="EMBL" id="QIN80390.1"/>
    </source>
</evidence>
<feature type="region of interest" description="Disordered" evidence="5">
    <location>
        <begin position="1"/>
        <end position="41"/>
    </location>
</feature>
<evidence type="ECO:0000259" key="7">
    <source>
        <dbReference type="Pfam" id="PF01343"/>
    </source>
</evidence>
<feature type="domain" description="Peptidase S49" evidence="7">
    <location>
        <begin position="173"/>
        <end position="323"/>
    </location>
</feature>
<dbReference type="GO" id="GO:0006508">
    <property type="term" value="P:proteolysis"/>
    <property type="evidence" value="ECO:0007669"/>
    <property type="project" value="UniProtKB-KW"/>
</dbReference>
<accession>A0A6G8Q1V2</accession>
<dbReference type="SUPFAM" id="SSF52096">
    <property type="entry name" value="ClpP/crotonase"/>
    <property type="match status" value="1"/>
</dbReference>
<evidence type="ECO:0000256" key="5">
    <source>
        <dbReference type="SAM" id="MobiDB-lite"/>
    </source>
</evidence>
<evidence type="ECO:0000256" key="4">
    <source>
        <dbReference type="ARBA" id="ARBA00022825"/>
    </source>
</evidence>
<dbReference type="PANTHER" id="PTHR42987">
    <property type="entry name" value="PEPTIDASE S49"/>
    <property type="match status" value="1"/>
</dbReference>
<dbReference type="InterPro" id="IPR047272">
    <property type="entry name" value="S49_SppA_C"/>
</dbReference>
<feature type="transmembrane region" description="Helical" evidence="6">
    <location>
        <begin position="48"/>
        <end position="72"/>
    </location>
</feature>
<keyword evidence="6" id="KW-1133">Transmembrane helix</keyword>
<dbReference type="Proteomes" id="UP000502706">
    <property type="component" value="Chromosome"/>
</dbReference>
<dbReference type="EMBL" id="CP045121">
    <property type="protein sequence ID" value="QIN80390.1"/>
    <property type="molecule type" value="Genomic_DNA"/>
</dbReference>
<evidence type="ECO:0000256" key="6">
    <source>
        <dbReference type="SAM" id="Phobius"/>
    </source>
</evidence>
<reference evidence="8 9" key="1">
    <citation type="submission" date="2019-10" db="EMBL/GenBank/DDBJ databases">
        <title>Rubrobacter sp nov SCSIO 52915 isolated from a deep-sea sediment in the South China Sea.</title>
        <authorList>
            <person name="Chen R.W."/>
        </authorList>
    </citation>
    <scope>NUCLEOTIDE SEQUENCE [LARGE SCALE GENOMIC DNA]</scope>
    <source>
        <strain evidence="8 9">SCSIO 52915</strain>
    </source>
</reference>
<dbReference type="GO" id="GO:0008236">
    <property type="term" value="F:serine-type peptidase activity"/>
    <property type="evidence" value="ECO:0007669"/>
    <property type="project" value="UniProtKB-KW"/>
</dbReference>
<dbReference type="NCBIfam" id="TIGR00706">
    <property type="entry name" value="SppA_dom"/>
    <property type="match status" value="1"/>
</dbReference>
<dbReference type="Pfam" id="PF01343">
    <property type="entry name" value="Peptidase_S49"/>
    <property type="match status" value="1"/>
</dbReference>
<dbReference type="InterPro" id="IPR004635">
    <property type="entry name" value="Pept_S49_SppA"/>
</dbReference>
<feature type="compositionally biased region" description="Low complexity" evidence="5">
    <location>
        <begin position="23"/>
        <end position="36"/>
    </location>
</feature>
<dbReference type="AlphaFoldDB" id="A0A6G8Q1V2"/>
<dbReference type="KEGG" id="rmar:GBA65_19820"/>
<evidence type="ECO:0000256" key="2">
    <source>
        <dbReference type="ARBA" id="ARBA00022670"/>
    </source>
</evidence>
<dbReference type="InterPro" id="IPR029045">
    <property type="entry name" value="ClpP/crotonase-like_dom_sf"/>
</dbReference>
<organism evidence="8 9">
    <name type="scientific">Rubrobacter marinus</name>
    <dbReference type="NCBI Taxonomy" id="2653852"/>
    <lineage>
        <taxon>Bacteria</taxon>
        <taxon>Bacillati</taxon>
        <taxon>Actinomycetota</taxon>
        <taxon>Rubrobacteria</taxon>
        <taxon>Rubrobacterales</taxon>
        <taxon>Rubrobacteraceae</taxon>
        <taxon>Rubrobacter</taxon>
    </lineage>
</organism>
<dbReference type="RefSeq" id="WP_166398060.1">
    <property type="nucleotide sequence ID" value="NZ_CP045121.1"/>
</dbReference>
<sequence>MEPGHGQGRGEDNTPNGAPGARPSEGSNAPGGSASPEAPPRRRRRRGLLIGGAIAAALLFLTVGTVLLVVLLGPGGPGGGGSGSASAPETFQEEYISGDGPEKVAVLPVRGQIGSEETGALATPAATPEALRDGLRQAAEDGRVSAVVLEVDSPGGGVTASAQMHDEIREFKESSGKPVIVSMDATAASGGYYIATAADSIVANESTITGSLGVIISFLNYREAEEKLGLEEVVFKSGELKDIGSPSREITPEEREVIQNLVDEQYDEFVDVIVEGRDLPEERVRELADGRIYSGLQARDLGLVDELGDLETAAGVAEEAAGVDEATVVRYTQEPGLAELLQARLAPQKPEALRVLEEAGLSPSPELQYLYRP</sequence>
<dbReference type="Gene3D" id="3.90.226.10">
    <property type="entry name" value="2-enoyl-CoA Hydratase, Chain A, domain 1"/>
    <property type="match status" value="2"/>
</dbReference>
<evidence type="ECO:0000256" key="3">
    <source>
        <dbReference type="ARBA" id="ARBA00022801"/>
    </source>
</evidence>
<keyword evidence="4" id="KW-0720">Serine protease</keyword>
<protein>
    <submittedName>
        <fullName evidence="8">Signal peptide peptidase SppA</fullName>
    </submittedName>
</protein>
<keyword evidence="3" id="KW-0378">Hydrolase</keyword>
<keyword evidence="9" id="KW-1185">Reference proteome</keyword>
<name>A0A6G8Q1V2_9ACTN</name>
<keyword evidence="6" id="KW-0472">Membrane</keyword>
<evidence type="ECO:0000256" key="1">
    <source>
        <dbReference type="ARBA" id="ARBA00008683"/>
    </source>
</evidence>
<keyword evidence="2" id="KW-0645">Protease</keyword>
<comment type="similarity">
    <text evidence="1">Belongs to the peptidase S49 family.</text>
</comment>
<keyword evidence="6" id="KW-0812">Transmembrane</keyword>
<dbReference type="InterPro" id="IPR002142">
    <property type="entry name" value="Peptidase_S49"/>
</dbReference>
<evidence type="ECO:0000313" key="9">
    <source>
        <dbReference type="Proteomes" id="UP000502706"/>
    </source>
</evidence>
<gene>
    <name evidence="8" type="primary">sppA</name>
    <name evidence="8" type="ORF">GBA65_19820</name>
</gene>
<dbReference type="PANTHER" id="PTHR42987:SF7">
    <property type="entry name" value="SIGNAL PEPTIDE PEPTIDASE SPPA-RELATED"/>
    <property type="match status" value="1"/>
</dbReference>